<keyword evidence="3 4" id="KW-0378">Hydrolase</keyword>
<dbReference type="InterPro" id="IPR020084">
    <property type="entry name" value="NUDIX_hydrolase_CS"/>
</dbReference>
<dbReference type="PROSITE" id="PS00893">
    <property type="entry name" value="NUDIX_BOX"/>
    <property type="match status" value="1"/>
</dbReference>
<reference evidence="6 7" key="1">
    <citation type="submission" date="2018-06" db="EMBL/GenBank/DDBJ databases">
        <title>Streptomyces reniochalinae sp. nov. and Streptomyces diacarnus sp. nov. from marine sponges.</title>
        <authorList>
            <person name="Li L."/>
        </authorList>
    </citation>
    <scope>NUCLEOTIDE SEQUENCE [LARGE SCALE GENOMIC DNA]</scope>
    <source>
        <strain evidence="6 7">LHW51701</strain>
    </source>
</reference>
<feature type="domain" description="Nudix hydrolase" evidence="5">
    <location>
        <begin position="1"/>
        <end position="136"/>
    </location>
</feature>
<dbReference type="Proteomes" id="UP000252914">
    <property type="component" value="Unassembled WGS sequence"/>
</dbReference>
<dbReference type="PANTHER" id="PTHR43046">
    <property type="entry name" value="GDP-MANNOSE MANNOSYL HYDROLASE"/>
    <property type="match status" value="1"/>
</dbReference>
<comment type="similarity">
    <text evidence="2 4">Belongs to the Nudix hydrolase family.</text>
</comment>
<organism evidence="6 7">
    <name type="scientific">Streptomyces diacarni</name>
    <dbReference type="NCBI Taxonomy" id="2800381"/>
    <lineage>
        <taxon>Bacteria</taxon>
        <taxon>Bacillati</taxon>
        <taxon>Actinomycetota</taxon>
        <taxon>Actinomycetes</taxon>
        <taxon>Kitasatosporales</taxon>
        <taxon>Streptomycetaceae</taxon>
        <taxon>Streptomyces</taxon>
    </lineage>
</organism>
<dbReference type="PANTHER" id="PTHR43046:SF16">
    <property type="entry name" value="ADP-RIBOSE PYROPHOSPHATASE YJHB-RELATED"/>
    <property type="match status" value="1"/>
</dbReference>
<dbReference type="AlphaFoldDB" id="A0A367EEG5"/>
<comment type="caution">
    <text evidence="6">The sequence shown here is derived from an EMBL/GenBank/DDBJ whole genome shotgun (WGS) entry which is preliminary data.</text>
</comment>
<protein>
    <submittedName>
        <fullName evidence="6">NUDIX domain-containing protein</fullName>
    </submittedName>
</protein>
<proteinExistence type="inferred from homology"/>
<evidence type="ECO:0000313" key="7">
    <source>
        <dbReference type="Proteomes" id="UP000252914"/>
    </source>
</evidence>
<dbReference type="EMBL" id="QOIN01000061">
    <property type="protein sequence ID" value="RCG16343.1"/>
    <property type="molecule type" value="Genomic_DNA"/>
</dbReference>
<dbReference type="InterPro" id="IPR015797">
    <property type="entry name" value="NUDIX_hydrolase-like_dom_sf"/>
</dbReference>
<dbReference type="SUPFAM" id="SSF55811">
    <property type="entry name" value="Nudix"/>
    <property type="match status" value="1"/>
</dbReference>
<evidence type="ECO:0000259" key="5">
    <source>
        <dbReference type="PROSITE" id="PS51462"/>
    </source>
</evidence>
<evidence type="ECO:0000256" key="4">
    <source>
        <dbReference type="RuleBase" id="RU003476"/>
    </source>
</evidence>
<dbReference type="Gene3D" id="3.90.79.10">
    <property type="entry name" value="Nucleoside Triphosphate Pyrophosphohydrolase"/>
    <property type="match status" value="1"/>
</dbReference>
<dbReference type="GO" id="GO:0016787">
    <property type="term" value="F:hydrolase activity"/>
    <property type="evidence" value="ECO:0007669"/>
    <property type="project" value="UniProtKB-KW"/>
</dbReference>
<accession>A0A367EEG5</accession>
<evidence type="ECO:0000313" key="6">
    <source>
        <dbReference type="EMBL" id="RCG16343.1"/>
    </source>
</evidence>
<evidence type="ECO:0000256" key="2">
    <source>
        <dbReference type="ARBA" id="ARBA00005582"/>
    </source>
</evidence>
<dbReference type="PRINTS" id="PR00502">
    <property type="entry name" value="NUDIXFAMILY"/>
</dbReference>
<evidence type="ECO:0000256" key="3">
    <source>
        <dbReference type="ARBA" id="ARBA00022801"/>
    </source>
</evidence>
<keyword evidence="7" id="KW-1185">Reference proteome</keyword>
<comment type="cofactor">
    <cofactor evidence="1">
        <name>Mg(2+)</name>
        <dbReference type="ChEBI" id="CHEBI:18420"/>
    </cofactor>
</comment>
<name>A0A367EEG5_9ACTN</name>
<dbReference type="InterPro" id="IPR000086">
    <property type="entry name" value="NUDIX_hydrolase_dom"/>
</dbReference>
<dbReference type="RefSeq" id="WP_114025047.1">
    <property type="nucleotide sequence ID" value="NZ_QOIN01000061.1"/>
</dbReference>
<evidence type="ECO:0000256" key="1">
    <source>
        <dbReference type="ARBA" id="ARBA00001946"/>
    </source>
</evidence>
<gene>
    <name evidence="6" type="ORF">DTL70_29245</name>
</gene>
<dbReference type="InterPro" id="IPR020476">
    <property type="entry name" value="Nudix_hydrolase"/>
</dbReference>
<sequence length="161" mass="17372">MTMLAAAVVVHDRAAGRVLLLERGPAAKFGQGLWDLPTGKSEPGEPVTRTAVRELWEETGLTVAPEDLSLAHVVHGPWGVEAPNGYLVVVFEAHRWRGEPCNREPDKHAAVRWVPTDALPEAMVPSSGAALRRCLAEGPGVWLAGRWSQPPAAGQDTPRPR</sequence>
<dbReference type="PROSITE" id="PS51462">
    <property type="entry name" value="NUDIX"/>
    <property type="match status" value="1"/>
</dbReference>
<dbReference type="Pfam" id="PF00293">
    <property type="entry name" value="NUDIX"/>
    <property type="match status" value="1"/>
</dbReference>